<dbReference type="AlphaFoldDB" id="A0A162DCZ1"/>
<dbReference type="InterPro" id="IPR032820">
    <property type="entry name" value="ATPase_put"/>
</dbReference>
<evidence type="ECO:0000313" key="3">
    <source>
        <dbReference type="Proteomes" id="UP000075806"/>
    </source>
</evidence>
<sequence>MSNPEKSPFRAMALVSIISTYIVACTLAGVFIGIWLDNKFETQPLFLIVSLFTWLGVAFYAVFKTIQPFLGD</sequence>
<evidence type="ECO:0000313" key="2">
    <source>
        <dbReference type="EMBL" id="KYG29225.1"/>
    </source>
</evidence>
<organism evidence="2 3">
    <name type="scientific">Alkalihalobacillus trypoxylicola</name>
    <dbReference type="NCBI Taxonomy" id="519424"/>
    <lineage>
        <taxon>Bacteria</taxon>
        <taxon>Bacillati</taxon>
        <taxon>Bacillota</taxon>
        <taxon>Bacilli</taxon>
        <taxon>Bacillales</taxon>
        <taxon>Bacillaceae</taxon>
        <taxon>Alkalihalobacillus</taxon>
    </lineage>
</organism>
<dbReference type="Pfam" id="PF09527">
    <property type="entry name" value="ATPase_gene1"/>
    <property type="match status" value="1"/>
</dbReference>
<feature type="transmembrane region" description="Helical" evidence="1">
    <location>
        <begin position="12"/>
        <end position="36"/>
    </location>
</feature>
<comment type="caution">
    <text evidence="2">The sequence shown here is derived from an EMBL/GenBank/DDBJ whole genome shotgun (WGS) entry which is preliminary data.</text>
</comment>
<gene>
    <name evidence="2" type="ORF">AZF04_06785</name>
</gene>
<feature type="transmembrane region" description="Helical" evidence="1">
    <location>
        <begin position="42"/>
        <end position="63"/>
    </location>
</feature>
<dbReference type="OrthoDB" id="282803at2"/>
<protein>
    <submittedName>
        <fullName evidence="2">AtpZ protein</fullName>
    </submittedName>
</protein>
<name>A0A162DCZ1_9BACI</name>
<dbReference type="STRING" id="519424.AZF04_06785"/>
<dbReference type="Proteomes" id="UP000075806">
    <property type="component" value="Unassembled WGS sequence"/>
</dbReference>
<keyword evidence="1" id="KW-0472">Membrane</keyword>
<keyword evidence="3" id="KW-1185">Reference proteome</keyword>
<keyword evidence="1" id="KW-1133">Transmembrane helix</keyword>
<accession>A0A162DCZ1</accession>
<dbReference type="EMBL" id="LTAO01000023">
    <property type="protein sequence ID" value="KYG29225.1"/>
    <property type="molecule type" value="Genomic_DNA"/>
</dbReference>
<proteinExistence type="predicted"/>
<dbReference type="RefSeq" id="WP_061949046.1">
    <property type="nucleotide sequence ID" value="NZ_LTAO01000023.1"/>
</dbReference>
<keyword evidence="1" id="KW-0812">Transmembrane</keyword>
<reference evidence="2" key="1">
    <citation type="submission" date="2016-02" db="EMBL/GenBank/DDBJ databases">
        <title>Genome sequence of Bacillus trypoxylicola KCTC 13244(T).</title>
        <authorList>
            <person name="Jeong H."/>
            <person name="Park S.-H."/>
            <person name="Choi S.-K."/>
        </authorList>
    </citation>
    <scope>NUCLEOTIDE SEQUENCE [LARGE SCALE GENOMIC DNA]</scope>
    <source>
        <strain evidence="2">KCTC 13244</strain>
    </source>
</reference>
<evidence type="ECO:0000256" key="1">
    <source>
        <dbReference type="SAM" id="Phobius"/>
    </source>
</evidence>